<organism evidence="1 2">
    <name type="scientific">Pseudomonas syringae pv. actinidiae ICMP 18807</name>
    <dbReference type="NCBI Taxonomy" id="1194404"/>
    <lineage>
        <taxon>Bacteria</taxon>
        <taxon>Pseudomonadati</taxon>
        <taxon>Pseudomonadota</taxon>
        <taxon>Gammaproteobacteria</taxon>
        <taxon>Pseudomonadales</taxon>
        <taxon>Pseudomonadaceae</taxon>
        <taxon>Pseudomonas</taxon>
        <taxon>Pseudomonas syringae</taxon>
    </lineage>
</organism>
<dbReference type="Gene3D" id="1.25.40.10">
    <property type="entry name" value="Tetratricopeptide repeat domain"/>
    <property type="match status" value="1"/>
</dbReference>
<dbReference type="PATRIC" id="fig|1194404.4.peg.7800"/>
<accession>S6SJU2</accession>
<sequence>VLLGAADAAVKAHDYGFAEKALSQFRKLERNDPQTLTEAARIYQSMGQTGAATELLRKAVAIEQSERQRAMAAQAV</sequence>
<proteinExistence type="predicted"/>
<comment type="caution">
    <text evidence="1">The sequence shown here is derived from an EMBL/GenBank/DDBJ whole genome shotgun (WGS) entry which is preliminary data.</text>
</comment>
<feature type="non-terminal residue" evidence="1">
    <location>
        <position position="76"/>
    </location>
</feature>
<protein>
    <submittedName>
        <fullName evidence="1">Cellulose synthase operon protein C</fullName>
    </submittedName>
</protein>
<dbReference type="InterPro" id="IPR011990">
    <property type="entry name" value="TPR-like_helical_dom_sf"/>
</dbReference>
<evidence type="ECO:0000313" key="2">
    <source>
        <dbReference type="Proteomes" id="UP000015729"/>
    </source>
</evidence>
<evidence type="ECO:0000313" key="1">
    <source>
        <dbReference type="EMBL" id="EPN31201.1"/>
    </source>
</evidence>
<dbReference type="SUPFAM" id="SSF48452">
    <property type="entry name" value="TPR-like"/>
    <property type="match status" value="1"/>
</dbReference>
<reference evidence="1 2" key="1">
    <citation type="journal article" date="2013" name="PLoS Pathog.">
        <title>Genomic analysis of the Kiwifruit pathogen Pseudomonas syringae pv. actinidiae provides insight into the origins of an emergent plant disease.</title>
        <authorList>
            <person name="McCann H.C."/>
            <person name="Rikkerink E.H."/>
            <person name="Bertels F."/>
            <person name="Fiers M."/>
            <person name="Lu A."/>
            <person name="Rees-George J."/>
            <person name="Andersen M.T."/>
            <person name="Gleave A.P."/>
            <person name="Haubold B."/>
            <person name="Wohlers M.W."/>
            <person name="Guttman D.S."/>
            <person name="Wang P.W."/>
            <person name="Straub C."/>
            <person name="Vanneste J.L."/>
            <person name="Rainey P.B."/>
            <person name="Templeton M.D."/>
        </authorList>
    </citation>
    <scope>NUCLEOTIDE SEQUENCE [LARGE SCALE GENOMIC DNA]</scope>
    <source>
        <strain evidence="1 2">ICMP 18807</strain>
    </source>
</reference>
<dbReference type="EMBL" id="AOKG01002593">
    <property type="protein sequence ID" value="EPN31201.1"/>
    <property type="molecule type" value="Genomic_DNA"/>
</dbReference>
<dbReference type="AlphaFoldDB" id="S6SJU2"/>
<gene>
    <name evidence="1" type="ORF">A244_37990</name>
</gene>
<name>S6SJU2_PSESF</name>
<dbReference type="Proteomes" id="UP000015729">
    <property type="component" value="Unassembled WGS sequence"/>
</dbReference>
<feature type="non-terminal residue" evidence="1">
    <location>
        <position position="1"/>
    </location>
</feature>